<proteinExistence type="predicted"/>
<feature type="domain" description="EF-hand" evidence="3">
    <location>
        <begin position="81"/>
        <end position="116"/>
    </location>
</feature>
<protein>
    <submittedName>
        <fullName evidence="4">Acyl-protein thioesterase 1</fullName>
    </submittedName>
</protein>
<gene>
    <name evidence="4" type="ORF">SCF082_LOCUS26665</name>
</gene>
<accession>A0ABP0M940</accession>
<dbReference type="Gene3D" id="1.10.238.10">
    <property type="entry name" value="EF-hand"/>
    <property type="match status" value="1"/>
</dbReference>
<dbReference type="EMBL" id="CAXAMM010020313">
    <property type="protein sequence ID" value="CAK9047663.1"/>
    <property type="molecule type" value="Genomic_DNA"/>
</dbReference>
<dbReference type="InterPro" id="IPR011992">
    <property type="entry name" value="EF-hand-dom_pair"/>
</dbReference>
<keyword evidence="5" id="KW-1185">Reference proteome</keyword>
<feature type="compositionally biased region" description="Polar residues" evidence="2">
    <location>
        <begin position="1"/>
        <end position="13"/>
    </location>
</feature>
<dbReference type="SUPFAM" id="SSF47473">
    <property type="entry name" value="EF-hand"/>
    <property type="match status" value="1"/>
</dbReference>
<evidence type="ECO:0000256" key="2">
    <source>
        <dbReference type="SAM" id="MobiDB-lite"/>
    </source>
</evidence>
<dbReference type="PROSITE" id="PS50222">
    <property type="entry name" value="EF_HAND_2"/>
    <property type="match status" value="1"/>
</dbReference>
<sequence length="375" mass="42525">MSETAKVSSSFPRGSSGGELSPGTRVMVHGIRSEKDINGKEGTCIEWCPETGRVHVQMDDAMKALRPRNLKVMRAQTEVNEMMDRVLTVFESADSNGDGVLDLNEFERCLEGIGLGKEYVTAFQMAMDKDNDFEIDYTEFTSWALGTNVPGKRTRLDLYWPKKRDVKIEKVDDDDTVPDHDEELTEEDVIRIMKRPLPDDWPTHGIAIMNNARARFPHYPVEGIVWSMKRNEYVGGRVLADIRATGAKEVHPCRTTPLRASEDAFPAIYRNISPEGELMVYELRDDSTFGAMRDRKVPPMGVIPRGEMFTVYEVLRGAEYGFCFGRIKYKGQESPTTWVVLGLLIERGAHWSIPDTARKPSDLTFSDAERMNSLW</sequence>
<comment type="caution">
    <text evidence="4">The sequence shown here is derived from an EMBL/GenBank/DDBJ whole genome shotgun (WGS) entry which is preliminary data.</text>
</comment>
<feature type="region of interest" description="Disordered" evidence="2">
    <location>
        <begin position="1"/>
        <end position="24"/>
    </location>
</feature>
<name>A0ABP0M940_9DINO</name>
<dbReference type="Proteomes" id="UP001642464">
    <property type="component" value="Unassembled WGS sequence"/>
</dbReference>
<evidence type="ECO:0000313" key="5">
    <source>
        <dbReference type="Proteomes" id="UP001642464"/>
    </source>
</evidence>
<dbReference type="InterPro" id="IPR018247">
    <property type="entry name" value="EF_Hand_1_Ca_BS"/>
</dbReference>
<organism evidence="4 5">
    <name type="scientific">Durusdinium trenchii</name>
    <dbReference type="NCBI Taxonomy" id="1381693"/>
    <lineage>
        <taxon>Eukaryota</taxon>
        <taxon>Sar</taxon>
        <taxon>Alveolata</taxon>
        <taxon>Dinophyceae</taxon>
        <taxon>Suessiales</taxon>
        <taxon>Symbiodiniaceae</taxon>
        <taxon>Durusdinium</taxon>
    </lineage>
</organism>
<dbReference type="CDD" id="cd00051">
    <property type="entry name" value="EFh"/>
    <property type="match status" value="1"/>
</dbReference>
<dbReference type="Pfam" id="PF13499">
    <property type="entry name" value="EF-hand_7"/>
    <property type="match status" value="1"/>
</dbReference>
<evidence type="ECO:0000256" key="1">
    <source>
        <dbReference type="ARBA" id="ARBA00022837"/>
    </source>
</evidence>
<dbReference type="PROSITE" id="PS00018">
    <property type="entry name" value="EF_HAND_1"/>
    <property type="match status" value="1"/>
</dbReference>
<dbReference type="InterPro" id="IPR002048">
    <property type="entry name" value="EF_hand_dom"/>
</dbReference>
<keyword evidence="1" id="KW-0106">Calcium</keyword>
<evidence type="ECO:0000259" key="3">
    <source>
        <dbReference type="PROSITE" id="PS50222"/>
    </source>
</evidence>
<evidence type="ECO:0000313" key="4">
    <source>
        <dbReference type="EMBL" id="CAK9047663.1"/>
    </source>
</evidence>
<reference evidence="4 5" key="1">
    <citation type="submission" date="2024-02" db="EMBL/GenBank/DDBJ databases">
        <authorList>
            <person name="Chen Y."/>
            <person name="Shah S."/>
            <person name="Dougan E. K."/>
            <person name="Thang M."/>
            <person name="Chan C."/>
        </authorList>
    </citation>
    <scope>NUCLEOTIDE SEQUENCE [LARGE SCALE GENOMIC DNA]</scope>
</reference>